<dbReference type="Proteomes" id="UP000429523">
    <property type="component" value="Unassembled WGS sequence"/>
</dbReference>
<evidence type="ECO:0000313" key="5">
    <source>
        <dbReference type="Proteomes" id="UP000429523"/>
    </source>
</evidence>
<reference evidence="5 6" key="1">
    <citation type="submission" date="2018-08" db="EMBL/GenBank/DDBJ databases">
        <title>Genomic investigation of the strawberry pathogen Phytophthora fragariae indicates pathogenicity is determined by transcriptional variation in three key races.</title>
        <authorList>
            <person name="Adams T.M."/>
            <person name="Armitage A.D."/>
            <person name="Sobczyk M.K."/>
            <person name="Bates H.J."/>
            <person name="Dunwell J.M."/>
            <person name="Nellist C.F."/>
            <person name="Harrison R.J."/>
        </authorList>
    </citation>
    <scope>NUCLEOTIDE SEQUENCE [LARGE SCALE GENOMIC DNA]</scope>
    <source>
        <strain evidence="4 6">A4</strain>
        <strain evidence="3 7">BC-1</strain>
        <strain evidence="1 5">NOV-9</strain>
        <strain evidence="2 8">SCRP245</strain>
    </source>
</reference>
<dbReference type="Proteomes" id="UP000460718">
    <property type="component" value="Unassembled WGS sequence"/>
</dbReference>
<evidence type="ECO:0000313" key="2">
    <source>
        <dbReference type="EMBL" id="KAE8971826.1"/>
    </source>
</evidence>
<dbReference type="Proteomes" id="UP000437068">
    <property type="component" value="Unassembled WGS sequence"/>
</dbReference>
<dbReference type="EMBL" id="QXGF01000052">
    <property type="protein sequence ID" value="KAE8948345.1"/>
    <property type="molecule type" value="Genomic_DNA"/>
</dbReference>
<name>A0A6A3FQF6_9STRA</name>
<dbReference type="EMBL" id="QXGD01000262">
    <property type="protein sequence ID" value="KAE9245532.1"/>
    <property type="molecule type" value="Genomic_DNA"/>
</dbReference>
<gene>
    <name evidence="4" type="ORF">PF001_g5868</name>
    <name evidence="3" type="ORF">PF002_g7219</name>
    <name evidence="1" type="ORF">PF009_g2072</name>
    <name evidence="2" type="ORF">PF011_g25885</name>
</gene>
<sequence length="115" mass="13145">MLEWVPFVKIPSFQVTVNATHSRRALDGVVDLTEGFSDLLRLGMFPKNMSDYHESDGVEFSCRKEDTGEFVCRAKRWVQEFDLNSGLAFACNFPDIDCSLRWRRSPAQRPGISPN</sequence>
<evidence type="ECO:0000313" key="3">
    <source>
        <dbReference type="EMBL" id="KAE9245532.1"/>
    </source>
</evidence>
<dbReference type="EMBL" id="QXFW01003274">
    <property type="protein sequence ID" value="KAE8971826.1"/>
    <property type="molecule type" value="Genomic_DNA"/>
</dbReference>
<evidence type="ECO:0000313" key="7">
    <source>
        <dbReference type="Proteomes" id="UP000440367"/>
    </source>
</evidence>
<protein>
    <submittedName>
        <fullName evidence="1">Uncharacterized protein</fullName>
    </submittedName>
</protein>
<evidence type="ECO:0000313" key="6">
    <source>
        <dbReference type="Proteomes" id="UP000437068"/>
    </source>
</evidence>
<dbReference type="EMBL" id="QXGE01000225">
    <property type="protein sequence ID" value="KAE9319494.1"/>
    <property type="molecule type" value="Genomic_DNA"/>
</dbReference>
<dbReference type="Proteomes" id="UP000440367">
    <property type="component" value="Unassembled WGS sequence"/>
</dbReference>
<dbReference type="AlphaFoldDB" id="A0A6A3FQF6"/>
<evidence type="ECO:0000313" key="4">
    <source>
        <dbReference type="EMBL" id="KAE9319494.1"/>
    </source>
</evidence>
<evidence type="ECO:0000313" key="1">
    <source>
        <dbReference type="EMBL" id="KAE8948345.1"/>
    </source>
</evidence>
<proteinExistence type="predicted"/>
<evidence type="ECO:0000313" key="8">
    <source>
        <dbReference type="Proteomes" id="UP000460718"/>
    </source>
</evidence>
<accession>A0A6A3FQF6</accession>
<comment type="caution">
    <text evidence="1">The sequence shown here is derived from an EMBL/GenBank/DDBJ whole genome shotgun (WGS) entry which is preliminary data.</text>
</comment>
<organism evidence="1 5">
    <name type="scientific">Phytophthora fragariae</name>
    <dbReference type="NCBI Taxonomy" id="53985"/>
    <lineage>
        <taxon>Eukaryota</taxon>
        <taxon>Sar</taxon>
        <taxon>Stramenopiles</taxon>
        <taxon>Oomycota</taxon>
        <taxon>Peronosporomycetes</taxon>
        <taxon>Peronosporales</taxon>
        <taxon>Peronosporaceae</taxon>
        <taxon>Phytophthora</taxon>
    </lineage>
</organism>